<evidence type="ECO:0000256" key="1">
    <source>
        <dbReference type="ARBA" id="ARBA00006865"/>
    </source>
</evidence>
<keyword evidence="3" id="KW-1133">Transmembrane helix</keyword>
<organism evidence="5 6">
    <name type="scientific">Psilocybe cf. subviscida</name>
    <dbReference type="NCBI Taxonomy" id="2480587"/>
    <lineage>
        <taxon>Eukaryota</taxon>
        <taxon>Fungi</taxon>
        <taxon>Dikarya</taxon>
        <taxon>Basidiomycota</taxon>
        <taxon>Agaricomycotina</taxon>
        <taxon>Agaricomycetes</taxon>
        <taxon>Agaricomycetidae</taxon>
        <taxon>Agaricales</taxon>
        <taxon>Agaricineae</taxon>
        <taxon>Strophariaceae</taxon>
        <taxon>Psilocybe</taxon>
    </lineage>
</organism>
<dbReference type="PROSITE" id="PS51762">
    <property type="entry name" value="GH16_2"/>
    <property type="match status" value="1"/>
</dbReference>
<dbReference type="GO" id="GO:0005975">
    <property type="term" value="P:carbohydrate metabolic process"/>
    <property type="evidence" value="ECO:0007669"/>
    <property type="project" value="InterPro"/>
</dbReference>
<evidence type="ECO:0000259" key="4">
    <source>
        <dbReference type="PROSITE" id="PS51762"/>
    </source>
</evidence>
<gene>
    <name evidence="5" type="ORF">D9619_008547</name>
</gene>
<evidence type="ECO:0000256" key="3">
    <source>
        <dbReference type="SAM" id="Phobius"/>
    </source>
</evidence>
<proteinExistence type="inferred from homology"/>
<comment type="similarity">
    <text evidence="1">Belongs to the glycosyl hydrolase 16 family.</text>
</comment>
<dbReference type="Proteomes" id="UP000567179">
    <property type="component" value="Unassembled WGS sequence"/>
</dbReference>
<dbReference type="InterPro" id="IPR050546">
    <property type="entry name" value="Glycosyl_Hydrlase_16"/>
</dbReference>
<evidence type="ECO:0000313" key="6">
    <source>
        <dbReference type="Proteomes" id="UP000567179"/>
    </source>
</evidence>
<keyword evidence="3" id="KW-0472">Membrane</keyword>
<evidence type="ECO:0000256" key="2">
    <source>
        <dbReference type="SAM" id="MobiDB-lite"/>
    </source>
</evidence>
<keyword evidence="6" id="KW-1185">Reference proteome</keyword>
<dbReference type="OrthoDB" id="4781at2759"/>
<sequence length="633" mass="69562">MSRVPASNTDKVVSPRKSAKFALGDGASDGENDTHHITQHSRNASGVPSYMDSPPVTPRNLTFNIPSLSNPFSLNNASFHTPGQTPMTSPGLSETNGAGGYPFPEVAPHSGTTSVTTSVADLTRNSSFYNTPIGSRPGTGSAAGRPSSARSREAFQSPRARPLTVYSSVQPSLVKVERIRPKSTMLTPATSLQKDWIATRDPYSRLAYFITYAVMLLGIGAGAVRCYFGWKDVALLPANLCPVMDETFDSDAGVFGDNGKFFREVDMSGFGNGEFEMTTASSNNSYVKNGYLYITPTLTSDAIGEEAVTQNGFIYNITDCTFNITQGYTYTAAHPLVSSGSGNASAIGVDQTFDVEAYTRACSAVSNTTTGQIINPVQSARLSTRKTASIKYGKVEVRAKIPHGDWLWPAIWMLPVDSTYGPWPISGIRAEELRMLTYTLFMLLGEIDIMEARGNGISYPKQGSNTVRGSLNWGPLTWLNAVSKTFGWWTLRRGSYADDFHTYTLEWDEKFMRISVDTRLHHMLDLKFKEDFFKRGDFPGVVQNGSEAVILQNPWVNGTKAAPFDQSFYLILNVAVGGTNGWFPDGNEKPWLDGSNTAMGDFWSTRRQWLPSWSSNPEDRSLVVDYVKMWELC</sequence>
<feature type="region of interest" description="Disordered" evidence="2">
    <location>
        <begin position="76"/>
        <end position="100"/>
    </location>
</feature>
<dbReference type="AlphaFoldDB" id="A0A8H5B9Z3"/>
<dbReference type="EMBL" id="JAACJJ010000029">
    <property type="protein sequence ID" value="KAF5319489.1"/>
    <property type="molecule type" value="Genomic_DNA"/>
</dbReference>
<evidence type="ECO:0000313" key="5">
    <source>
        <dbReference type="EMBL" id="KAF5319489.1"/>
    </source>
</evidence>
<feature type="region of interest" description="Disordered" evidence="2">
    <location>
        <begin position="127"/>
        <end position="162"/>
    </location>
</feature>
<reference evidence="5 6" key="1">
    <citation type="journal article" date="2020" name="ISME J.">
        <title>Uncovering the hidden diversity of litter-decomposition mechanisms in mushroom-forming fungi.</title>
        <authorList>
            <person name="Floudas D."/>
            <person name="Bentzer J."/>
            <person name="Ahren D."/>
            <person name="Johansson T."/>
            <person name="Persson P."/>
            <person name="Tunlid A."/>
        </authorList>
    </citation>
    <scope>NUCLEOTIDE SEQUENCE [LARGE SCALE GENOMIC DNA]</scope>
    <source>
        <strain evidence="5 6">CBS 101986</strain>
    </source>
</reference>
<dbReference type="PANTHER" id="PTHR10963:SF55">
    <property type="entry name" value="GLYCOSIDE HYDROLASE FAMILY 16 PROTEIN"/>
    <property type="match status" value="1"/>
</dbReference>
<protein>
    <recommendedName>
        <fullName evidence="4">GH16 domain-containing protein</fullName>
    </recommendedName>
</protein>
<keyword evidence="3" id="KW-0812">Transmembrane</keyword>
<dbReference type="Gene3D" id="2.60.120.200">
    <property type="match status" value="1"/>
</dbReference>
<dbReference type="InterPro" id="IPR000757">
    <property type="entry name" value="Beta-glucanase-like"/>
</dbReference>
<feature type="transmembrane region" description="Helical" evidence="3">
    <location>
        <begin position="206"/>
        <end position="230"/>
    </location>
</feature>
<feature type="compositionally biased region" description="Low complexity" evidence="2">
    <location>
        <begin position="138"/>
        <end position="149"/>
    </location>
</feature>
<dbReference type="GO" id="GO:0004553">
    <property type="term" value="F:hydrolase activity, hydrolyzing O-glycosyl compounds"/>
    <property type="evidence" value="ECO:0007669"/>
    <property type="project" value="InterPro"/>
</dbReference>
<comment type="caution">
    <text evidence="5">The sequence shown here is derived from an EMBL/GenBank/DDBJ whole genome shotgun (WGS) entry which is preliminary data.</text>
</comment>
<dbReference type="InterPro" id="IPR013320">
    <property type="entry name" value="ConA-like_dom_sf"/>
</dbReference>
<dbReference type="PANTHER" id="PTHR10963">
    <property type="entry name" value="GLYCOSYL HYDROLASE-RELATED"/>
    <property type="match status" value="1"/>
</dbReference>
<feature type="region of interest" description="Disordered" evidence="2">
    <location>
        <begin position="1"/>
        <end position="58"/>
    </location>
</feature>
<dbReference type="SUPFAM" id="SSF49899">
    <property type="entry name" value="Concanavalin A-like lectins/glucanases"/>
    <property type="match status" value="1"/>
</dbReference>
<name>A0A8H5B9Z3_9AGAR</name>
<feature type="compositionally biased region" description="Polar residues" evidence="2">
    <location>
        <begin position="76"/>
        <end position="96"/>
    </location>
</feature>
<feature type="compositionally biased region" description="Polar residues" evidence="2">
    <location>
        <begin position="1"/>
        <end position="11"/>
    </location>
</feature>
<feature type="domain" description="GH16" evidence="4">
    <location>
        <begin position="308"/>
        <end position="633"/>
    </location>
</feature>
<accession>A0A8H5B9Z3</accession>